<dbReference type="PANTHER" id="PTHR47074:SF61">
    <property type="entry name" value="RNASE H TYPE-1 DOMAIN-CONTAINING PROTEIN"/>
    <property type="match status" value="1"/>
</dbReference>
<keyword evidence="3" id="KW-1185">Reference proteome</keyword>
<dbReference type="AlphaFoldDB" id="A0A7J9DAV7"/>
<dbReference type="InterPro" id="IPR052929">
    <property type="entry name" value="RNase_H-like_EbsB-rel"/>
</dbReference>
<name>A0A7J9DAV7_9ROSI</name>
<proteinExistence type="predicted"/>
<dbReference type="EMBL" id="JABEZW010000001">
    <property type="protein sequence ID" value="MBA0757738.1"/>
    <property type="molecule type" value="Genomic_DNA"/>
</dbReference>
<keyword evidence="1" id="KW-0472">Membrane</keyword>
<keyword evidence="1" id="KW-1133">Transmembrane helix</keyword>
<evidence type="ECO:0000256" key="1">
    <source>
        <dbReference type="SAM" id="Phobius"/>
    </source>
</evidence>
<keyword evidence="1" id="KW-0812">Transmembrane</keyword>
<feature type="transmembrane region" description="Helical" evidence="1">
    <location>
        <begin position="177"/>
        <end position="201"/>
    </location>
</feature>
<sequence>MELKYVTFITHQQIRDERWKPPDECCLKINFDTAFHEQAKKSCIWIVVRDRQSHVIGSQAVLNENIPLAFATKALACLYAVVWGWILDYRSRCLFGYVPQDENTVAYLLAKKGLRRGESVYLSGGVPNFALMAVERDRWALLVDGERGWGLDAWESPPTKFVGNDLLESERVDQPGLLVSVCFILVCGYVWTLWFCFGFAINE</sequence>
<protein>
    <submittedName>
        <fullName evidence="2">Uncharacterized protein</fullName>
    </submittedName>
</protein>
<comment type="caution">
    <text evidence="2">The sequence shown here is derived from an EMBL/GenBank/DDBJ whole genome shotgun (WGS) entry which is preliminary data.</text>
</comment>
<dbReference type="Proteomes" id="UP000593568">
    <property type="component" value="Unassembled WGS sequence"/>
</dbReference>
<evidence type="ECO:0000313" key="2">
    <source>
        <dbReference type="EMBL" id="MBA0757738.1"/>
    </source>
</evidence>
<reference evidence="2 3" key="1">
    <citation type="journal article" date="2019" name="Genome Biol. Evol.">
        <title>Insights into the evolution of the New World diploid cottons (Gossypium, subgenus Houzingenia) based on genome sequencing.</title>
        <authorList>
            <person name="Grover C.E."/>
            <person name="Arick M.A. 2nd"/>
            <person name="Thrash A."/>
            <person name="Conover J.L."/>
            <person name="Sanders W.S."/>
            <person name="Peterson D.G."/>
            <person name="Frelichowski J.E."/>
            <person name="Scheffler J.A."/>
            <person name="Scheffler B.E."/>
            <person name="Wendel J.F."/>
        </authorList>
    </citation>
    <scope>NUCLEOTIDE SEQUENCE [LARGE SCALE GENOMIC DNA]</scope>
    <source>
        <strain evidence="2">8</strain>
        <tissue evidence="2">Leaf</tissue>
    </source>
</reference>
<accession>A0A7J9DAV7</accession>
<dbReference type="PANTHER" id="PTHR47074">
    <property type="entry name" value="BNAC02G40300D PROTEIN"/>
    <property type="match status" value="1"/>
</dbReference>
<feature type="transmembrane region" description="Helical" evidence="1">
    <location>
        <begin position="66"/>
        <end position="87"/>
    </location>
</feature>
<evidence type="ECO:0000313" key="3">
    <source>
        <dbReference type="Proteomes" id="UP000593568"/>
    </source>
</evidence>
<organism evidence="2 3">
    <name type="scientific">Gossypium trilobum</name>
    <dbReference type="NCBI Taxonomy" id="34281"/>
    <lineage>
        <taxon>Eukaryota</taxon>
        <taxon>Viridiplantae</taxon>
        <taxon>Streptophyta</taxon>
        <taxon>Embryophyta</taxon>
        <taxon>Tracheophyta</taxon>
        <taxon>Spermatophyta</taxon>
        <taxon>Magnoliopsida</taxon>
        <taxon>eudicotyledons</taxon>
        <taxon>Gunneridae</taxon>
        <taxon>Pentapetalae</taxon>
        <taxon>rosids</taxon>
        <taxon>malvids</taxon>
        <taxon>Malvales</taxon>
        <taxon>Malvaceae</taxon>
        <taxon>Malvoideae</taxon>
        <taxon>Gossypium</taxon>
    </lineage>
</organism>
<gene>
    <name evidence="2" type="ORF">Gotri_020806</name>
</gene>